<dbReference type="InterPro" id="IPR000515">
    <property type="entry name" value="MetI-like"/>
</dbReference>
<comment type="subcellular location">
    <subcellularLocation>
        <location evidence="1 7">Cell membrane</location>
        <topology evidence="1 7">Multi-pass membrane protein</topology>
    </subcellularLocation>
</comment>
<gene>
    <name evidence="9" type="ORF">H9912_12950</name>
</gene>
<sequence length="308" mass="34794">MKKEKKKRTGNALLRRQIPFHIMLLPGVIFTFIFSYIPMVGMKMAFEKFIPARGLFGDQEWIGLENFEYLFAMPGAMQALRNTVVIAFWKIVLGLVVPIVVAIMLNEVRSSKFRRTIQTVIYMPYFLSWIVFSGVLIDILSPSTGVVNQMLNAVGIKSIFFLGSNDYFQPTVIWTDVLKNFGFNSIVYLAAITGIDLSLYEAATMDGANRFQKIRYITLPGIRMIVILMTVLALGNVLNAGFDQIQNLMSPQVYETGDIVDTFIYRIGLIDAQYGPATAMGLLKSAVSFVFISTAYFIADKFFDYQIF</sequence>
<reference evidence="9" key="1">
    <citation type="journal article" date="2021" name="PeerJ">
        <title>Extensive microbial diversity within the chicken gut microbiome revealed by metagenomics and culture.</title>
        <authorList>
            <person name="Gilroy R."/>
            <person name="Ravi A."/>
            <person name="Getino M."/>
            <person name="Pursley I."/>
            <person name="Horton D.L."/>
            <person name="Alikhan N.F."/>
            <person name="Baker D."/>
            <person name="Gharbi K."/>
            <person name="Hall N."/>
            <person name="Watson M."/>
            <person name="Adriaenssens E.M."/>
            <person name="Foster-Nyarko E."/>
            <person name="Jarju S."/>
            <person name="Secka A."/>
            <person name="Antonio M."/>
            <person name="Oren A."/>
            <person name="Chaudhuri R.R."/>
            <person name="La Ragione R."/>
            <person name="Hildebrand F."/>
            <person name="Pallen M.J."/>
        </authorList>
    </citation>
    <scope>NUCLEOTIDE SEQUENCE</scope>
    <source>
        <strain evidence="9">ChiHjej8B7-25341</strain>
    </source>
</reference>
<keyword evidence="3" id="KW-1003">Cell membrane</keyword>
<evidence type="ECO:0000313" key="10">
    <source>
        <dbReference type="Proteomes" id="UP000823851"/>
    </source>
</evidence>
<feature type="transmembrane region" description="Helical" evidence="7">
    <location>
        <begin position="221"/>
        <end position="242"/>
    </location>
</feature>
<organism evidence="9 10">
    <name type="scientific">Candidatus Eisenbergiella stercorigallinarum</name>
    <dbReference type="NCBI Taxonomy" id="2838557"/>
    <lineage>
        <taxon>Bacteria</taxon>
        <taxon>Bacillati</taxon>
        <taxon>Bacillota</taxon>
        <taxon>Clostridia</taxon>
        <taxon>Lachnospirales</taxon>
        <taxon>Lachnospiraceae</taxon>
        <taxon>Eisenbergiella</taxon>
    </lineage>
</organism>
<dbReference type="GO" id="GO:0005886">
    <property type="term" value="C:plasma membrane"/>
    <property type="evidence" value="ECO:0007669"/>
    <property type="project" value="UniProtKB-SubCell"/>
</dbReference>
<evidence type="ECO:0000256" key="4">
    <source>
        <dbReference type="ARBA" id="ARBA00022692"/>
    </source>
</evidence>
<dbReference type="PANTHER" id="PTHR43227:SF11">
    <property type="entry name" value="BLL4140 PROTEIN"/>
    <property type="match status" value="1"/>
</dbReference>
<feature type="transmembrane region" description="Helical" evidence="7">
    <location>
        <begin position="120"/>
        <end position="140"/>
    </location>
</feature>
<keyword evidence="4 7" id="KW-0812">Transmembrane</keyword>
<keyword evidence="2 7" id="KW-0813">Transport</keyword>
<keyword evidence="6 7" id="KW-0472">Membrane</keyword>
<dbReference type="InterPro" id="IPR050809">
    <property type="entry name" value="UgpAE/MalFG_permease"/>
</dbReference>
<dbReference type="PANTHER" id="PTHR43227">
    <property type="entry name" value="BLL4140 PROTEIN"/>
    <property type="match status" value="1"/>
</dbReference>
<feature type="transmembrane region" description="Helical" evidence="7">
    <location>
        <begin position="279"/>
        <end position="299"/>
    </location>
</feature>
<evidence type="ECO:0000259" key="8">
    <source>
        <dbReference type="PROSITE" id="PS50928"/>
    </source>
</evidence>
<dbReference type="InterPro" id="IPR035906">
    <property type="entry name" value="MetI-like_sf"/>
</dbReference>
<name>A0A9D2U071_9FIRM</name>
<dbReference type="GO" id="GO:0055085">
    <property type="term" value="P:transmembrane transport"/>
    <property type="evidence" value="ECO:0007669"/>
    <property type="project" value="InterPro"/>
</dbReference>
<protein>
    <submittedName>
        <fullName evidence="9">ABC transporter permease subunit</fullName>
    </submittedName>
</protein>
<keyword evidence="5 7" id="KW-1133">Transmembrane helix</keyword>
<evidence type="ECO:0000256" key="7">
    <source>
        <dbReference type="RuleBase" id="RU363032"/>
    </source>
</evidence>
<proteinExistence type="inferred from homology"/>
<reference evidence="9" key="2">
    <citation type="submission" date="2021-04" db="EMBL/GenBank/DDBJ databases">
        <authorList>
            <person name="Gilroy R."/>
        </authorList>
    </citation>
    <scope>NUCLEOTIDE SEQUENCE</scope>
    <source>
        <strain evidence="9">ChiHjej8B7-25341</strain>
    </source>
</reference>
<evidence type="ECO:0000256" key="1">
    <source>
        <dbReference type="ARBA" id="ARBA00004651"/>
    </source>
</evidence>
<dbReference type="AlphaFoldDB" id="A0A9D2U071"/>
<dbReference type="CDD" id="cd06261">
    <property type="entry name" value="TM_PBP2"/>
    <property type="match status" value="1"/>
</dbReference>
<dbReference type="PROSITE" id="PS50928">
    <property type="entry name" value="ABC_TM1"/>
    <property type="match status" value="1"/>
</dbReference>
<evidence type="ECO:0000256" key="2">
    <source>
        <dbReference type="ARBA" id="ARBA00022448"/>
    </source>
</evidence>
<dbReference type="SUPFAM" id="SSF161098">
    <property type="entry name" value="MetI-like"/>
    <property type="match status" value="1"/>
</dbReference>
<feature type="transmembrane region" description="Helical" evidence="7">
    <location>
        <begin position="87"/>
        <end position="108"/>
    </location>
</feature>
<dbReference type="Gene3D" id="1.10.3720.10">
    <property type="entry name" value="MetI-like"/>
    <property type="match status" value="1"/>
</dbReference>
<feature type="domain" description="ABC transmembrane type-1" evidence="8">
    <location>
        <begin position="80"/>
        <end position="295"/>
    </location>
</feature>
<evidence type="ECO:0000256" key="5">
    <source>
        <dbReference type="ARBA" id="ARBA00022989"/>
    </source>
</evidence>
<dbReference type="EMBL" id="DWUW01000370">
    <property type="protein sequence ID" value="HJD32830.1"/>
    <property type="molecule type" value="Genomic_DNA"/>
</dbReference>
<feature type="transmembrane region" description="Helical" evidence="7">
    <location>
        <begin position="20"/>
        <end position="39"/>
    </location>
</feature>
<evidence type="ECO:0000256" key="6">
    <source>
        <dbReference type="ARBA" id="ARBA00023136"/>
    </source>
</evidence>
<feature type="transmembrane region" description="Helical" evidence="7">
    <location>
        <begin position="181"/>
        <end position="200"/>
    </location>
</feature>
<dbReference type="Pfam" id="PF00528">
    <property type="entry name" value="BPD_transp_1"/>
    <property type="match status" value="1"/>
</dbReference>
<accession>A0A9D2U071</accession>
<evidence type="ECO:0000313" key="9">
    <source>
        <dbReference type="EMBL" id="HJD32830.1"/>
    </source>
</evidence>
<dbReference type="Proteomes" id="UP000823851">
    <property type="component" value="Unassembled WGS sequence"/>
</dbReference>
<comment type="similarity">
    <text evidence="7">Belongs to the binding-protein-dependent transport system permease family.</text>
</comment>
<evidence type="ECO:0000256" key="3">
    <source>
        <dbReference type="ARBA" id="ARBA00022475"/>
    </source>
</evidence>
<comment type="caution">
    <text evidence="9">The sequence shown here is derived from an EMBL/GenBank/DDBJ whole genome shotgun (WGS) entry which is preliminary data.</text>
</comment>